<gene>
    <name evidence="2" type="ORF">KP509_07G042900</name>
</gene>
<dbReference type="AlphaFoldDB" id="A0A8T2UGD0"/>
<keyword evidence="3" id="KW-1185">Reference proteome</keyword>
<dbReference type="EMBL" id="CM035412">
    <property type="protein sequence ID" value="KAH7432843.1"/>
    <property type="molecule type" value="Genomic_DNA"/>
</dbReference>
<evidence type="ECO:0000313" key="3">
    <source>
        <dbReference type="Proteomes" id="UP000825935"/>
    </source>
</evidence>
<keyword evidence="1" id="KW-0812">Transmembrane</keyword>
<evidence type="ECO:0000313" key="2">
    <source>
        <dbReference type="EMBL" id="KAH7432843.1"/>
    </source>
</evidence>
<dbReference type="Proteomes" id="UP000825935">
    <property type="component" value="Chromosome 7"/>
</dbReference>
<feature type="transmembrane region" description="Helical" evidence="1">
    <location>
        <begin position="76"/>
        <end position="94"/>
    </location>
</feature>
<organism evidence="2 3">
    <name type="scientific">Ceratopteris richardii</name>
    <name type="common">Triangle waterfern</name>
    <dbReference type="NCBI Taxonomy" id="49495"/>
    <lineage>
        <taxon>Eukaryota</taxon>
        <taxon>Viridiplantae</taxon>
        <taxon>Streptophyta</taxon>
        <taxon>Embryophyta</taxon>
        <taxon>Tracheophyta</taxon>
        <taxon>Polypodiopsida</taxon>
        <taxon>Polypodiidae</taxon>
        <taxon>Polypodiales</taxon>
        <taxon>Pteridineae</taxon>
        <taxon>Pteridaceae</taxon>
        <taxon>Parkerioideae</taxon>
        <taxon>Ceratopteris</taxon>
    </lineage>
</organism>
<proteinExistence type="predicted"/>
<keyword evidence="1" id="KW-0472">Membrane</keyword>
<protein>
    <submittedName>
        <fullName evidence="2">Uncharacterized protein</fullName>
    </submittedName>
</protein>
<reference evidence="2" key="1">
    <citation type="submission" date="2021-08" db="EMBL/GenBank/DDBJ databases">
        <title>WGS assembly of Ceratopteris richardii.</title>
        <authorList>
            <person name="Marchant D.B."/>
            <person name="Chen G."/>
            <person name="Jenkins J."/>
            <person name="Shu S."/>
            <person name="Leebens-Mack J."/>
            <person name="Grimwood J."/>
            <person name="Schmutz J."/>
            <person name="Soltis P."/>
            <person name="Soltis D."/>
            <person name="Chen Z.-H."/>
        </authorList>
    </citation>
    <scope>NUCLEOTIDE SEQUENCE</scope>
    <source>
        <strain evidence="2">Whitten #5841</strain>
        <tissue evidence="2">Leaf</tissue>
    </source>
</reference>
<accession>A0A8T2UGD0</accession>
<evidence type="ECO:0000256" key="1">
    <source>
        <dbReference type="SAM" id="Phobius"/>
    </source>
</evidence>
<sequence>MSNESFPIWLDAHRIHEYTVIKIIKLYMKLHLYFLISHIYAREGEKTTSGEEWLSWALHGEEWFDYMIDGLPSYSFSYLFAGALAFALALYTNASKSLDIFPVPPSLCSFPKRFLCSLLLLFFLNGGSAEAYSPGF</sequence>
<keyword evidence="1" id="KW-1133">Transmembrane helix</keyword>
<comment type="caution">
    <text evidence="2">The sequence shown here is derived from an EMBL/GenBank/DDBJ whole genome shotgun (WGS) entry which is preliminary data.</text>
</comment>
<name>A0A8T2UGD0_CERRI</name>